<evidence type="ECO:0000313" key="2">
    <source>
        <dbReference type="Proteomes" id="UP000078046"/>
    </source>
</evidence>
<dbReference type="SUPFAM" id="SSF53098">
    <property type="entry name" value="Ribonuclease H-like"/>
    <property type="match status" value="1"/>
</dbReference>
<proteinExistence type="predicted"/>
<dbReference type="EMBL" id="LWCA01002696">
    <property type="protein sequence ID" value="OAF63731.1"/>
    <property type="molecule type" value="Genomic_DNA"/>
</dbReference>
<evidence type="ECO:0000313" key="1">
    <source>
        <dbReference type="EMBL" id="OAF63731.1"/>
    </source>
</evidence>
<gene>
    <name evidence="1" type="ORF">A3Q56_08563</name>
</gene>
<keyword evidence="2" id="KW-1185">Reference proteome</keyword>
<dbReference type="Proteomes" id="UP000078046">
    <property type="component" value="Unassembled WGS sequence"/>
</dbReference>
<protein>
    <submittedName>
        <fullName evidence="1">Uncharacterized protein</fullName>
    </submittedName>
</protein>
<organism evidence="1 2">
    <name type="scientific">Intoshia linei</name>
    <dbReference type="NCBI Taxonomy" id="1819745"/>
    <lineage>
        <taxon>Eukaryota</taxon>
        <taxon>Metazoa</taxon>
        <taxon>Spiralia</taxon>
        <taxon>Lophotrochozoa</taxon>
        <taxon>Mesozoa</taxon>
        <taxon>Orthonectida</taxon>
        <taxon>Rhopaluridae</taxon>
        <taxon>Intoshia</taxon>
    </lineage>
</organism>
<dbReference type="AlphaFoldDB" id="A0A177AQP7"/>
<sequence length="131" mass="15471">MESILNAEKILYNLCSSRSFISGMLKQKVGKTNIKLFICSKDFIHNLKKSLEILEMIDKQLIKFQNDKVPISDVFYTFKFANVENVKLLKKINNEEKDYLLYLNDKKFEFMCGEAHRMGFLLDPRYVKESK</sequence>
<reference evidence="1 2" key="1">
    <citation type="submission" date="2016-04" db="EMBL/GenBank/DDBJ databases">
        <title>The genome of Intoshia linei affirms orthonectids as highly simplified spiralians.</title>
        <authorList>
            <person name="Mikhailov K.V."/>
            <person name="Slusarev G.S."/>
            <person name="Nikitin M.A."/>
            <person name="Logacheva M.D."/>
            <person name="Penin A."/>
            <person name="Aleoshin V."/>
            <person name="Panchin Y.V."/>
        </authorList>
    </citation>
    <scope>NUCLEOTIDE SEQUENCE [LARGE SCALE GENOMIC DNA]</scope>
    <source>
        <strain evidence="1">Intl2013</strain>
        <tissue evidence="1">Whole animal</tissue>
    </source>
</reference>
<comment type="caution">
    <text evidence="1">The sequence shown here is derived from an EMBL/GenBank/DDBJ whole genome shotgun (WGS) entry which is preliminary data.</text>
</comment>
<dbReference type="InterPro" id="IPR012337">
    <property type="entry name" value="RNaseH-like_sf"/>
</dbReference>
<name>A0A177AQP7_9BILA</name>
<dbReference type="OrthoDB" id="100722at2759"/>
<accession>A0A177AQP7</accession>